<accession>A0A1T4KL49</accession>
<proteinExistence type="predicted"/>
<feature type="signal peptide" evidence="1">
    <location>
        <begin position="1"/>
        <end position="21"/>
    </location>
</feature>
<dbReference type="Pfam" id="PF09917">
    <property type="entry name" value="DUF2147"/>
    <property type="match status" value="1"/>
</dbReference>
<dbReference type="EMBL" id="FUWJ01000001">
    <property type="protein sequence ID" value="SJZ43121.1"/>
    <property type="molecule type" value="Genomic_DNA"/>
</dbReference>
<dbReference type="STRING" id="225324.SAMN02745126_01024"/>
<dbReference type="PANTHER" id="PTHR36919">
    <property type="entry name" value="BLR1215 PROTEIN"/>
    <property type="match status" value="1"/>
</dbReference>
<evidence type="ECO:0000256" key="1">
    <source>
        <dbReference type="SAM" id="SignalP"/>
    </source>
</evidence>
<name>A0A1T4KL49_9HYPH</name>
<evidence type="ECO:0000313" key="4">
    <source>
        <dbReference type="Proteomes" id="UP000190092"/>
    </source>
</evidence>
<dbReference type="Proteomes" id="UP000190092">
    <property type="component" value="Unassembled WGS sequence"/>
</dbReference>
<dbReference type="Gene3D" id="2.40.128.520">
    <property type="match status" value="1"/>
</dbReference>
<gene>
    <name evidence="3" type="ORF">SAMN02745126_01024</name>
</gene>
<organism evidence="3 4">
    <name type="scientific">Enhydrobacter aerosaccus</name>
    <dbReference type="NCBI Taxonomy" id="225324"/>
    <lineage>
        <taxon>Bacteria</taxon>
        <taxon>Pseudomonadati</taxon>
        <taxon>Pseudomonadota</taxon>
        <taxon>Alphaproteobacteria</taxon>
        <taxon>Hyphomicrobiales</taxon>
        <taxon>Enhydrobacter</taxon>
    </lineage>
</organism>
<dbReference type="PANTHER" id="PTHR36919:SF2">
    <property type="entry name" value="BLL6627 PROTEIN"/>
    <property type="match status" value="1"/>
</dbReference>
<dbReference type="InterPro" id="IPR019223">
    <property type="entry name" value="DUF2147"/>
</dbReference>
<evidence type="ECO:0000259" key="2">
    <source>
        <dbReference type="Pfam" id="PF09917"/>
    </source>
</evidence>
<keyword evidence="1" id="KW-0732">Signal</keyword>
<feature type="domain" description="DUF2147" evidence="2">
    <location>
        <begin position="26"/>
        <end position="151"/>
    </location>
</feature>
<evidence type="ECO:0000313" key="3">
    <source>
        <dbReference type="EMBL" id="SJZ43121.1"/>
    </source>
</evidence>
<reference evidence="4" key="1">
    <citation type="submission" date="2017-02" db="EMBL/GenBank/DDBJ databases">
        <authorList>
            <person name="Varghese N."/>
            <person name="Submissions S."/>
        </authorList>
    </citation>
    <scope>NUCLEOTIDE SEQUENCE [LARGE SCALE GENOMIC DNA]</scope>
    <source>
        <strain evidence="4">ATCC 27094</strain>
    </source>
</reference>
<protein>
    <submittedName>
        <fullName evidence="3">Uncharacterized conserved protein, DUF2147 family</fullName>
    </submittedName>
</protein>
<feature type="chain" id="PRO_5013386746" evidence="1">
    <location>
        <begin position="22"/>
        <end position="154"/>
    </location>
</feature>
<keyword evidence="4" id="KW-1185">Reference proteome</keyword>
<dbReference type="RefSeq" id="WP_085932699.1">
    <property type="nucleotide sequence ID" value="NZ_FUWJ01000001.1"/>
</dbReference>
<dbReference type="OrthoDB" id="9811671at2"/>
<sequence length="154" mass="16210">MKKVVLVALVAGLSAMGSAQAQSVMGTWLTASGAAQVRIGSCSDPSSGPICGFIVSLANPKGPDGQPVTPDAATDFRNPNPQLRGRKVIGMPLIWGFKKAANPNTFEDGQIYNAENGKIYNANISLQADGTLRLRGYVGTPMFGETQVWTRVGQ</sequence>
<dbReference type="AlphaFoldDB" id="A0A1T4KL49"/>